<organism evidence="1 2">
    <name type="scientific">Cinchona calisaya</name>
    <dbReference type="NCBI Taxonomy" id="153742"/>
    <lineage>
        <taxon>Eukaryota</taxon>
        <taxon>Viridiplantae</taxon>
        <taxon>Streptophyta</taxon>
        <taxon>Embryophyta</taxon>
        <taxon>Tracheophyta</taxon>
        <taxon>Spermatophyta</taxon>
        <taxon>Magnoliopsida</taxon>
        <taxon>eudicotyledons</taxon>
        <taxon>Gunneridae</taxon>
        <taxon>Pentapetalae</taxon>
        <taxon>asterids</taxon>
        <taxon>lamiids</taxon>
        <taxon>Gentianales</taxon>
        <taxon>Rubiaceae</taxon>
        <taxon>Cinchonoideae</taxon>
        <taxon>Cinchoneae</taxon>
        <taxon>Cinchona</taxon>
    </lineage>
</organism>
<keyword evidence="2" id="KW-1185">Reference proteome</keyword>
<sequence length="183" mass="20941">MHRNRLTPQKYSLWLGEKWDDQIWKGIKTTLDDYAAKRELSRAAPESAGSLEEKNFYDQGLANTAASSISFGTYCQEVYTDENIKLFCLGLTKGYKLISLSKYTVVNGFQKTMAAVNYTNNRHNCLLRAFQITINRKDSQSQNADSDDVSLEESECVTYVYTDRMSENPFQADNQKHNQICLC</sequence>
<dbReference type="AlphaFoldDB" id="A0ABD2YTT7"/>
<reference evidence="1 2" key="1">
    <citation type="submission" date="2024-11" db="EMBL/GenBank/DDBJ databases">
        <title>A near-complete genome assembly of Cinchona calisaya.</title>
        <authorList>
            <person name="Lian D.C."/>
            <person name="Zhao X.W."/>
            <person name="Wei L."/>
        </authorList>
    </citation>
    <scope>NUCLEOTIDE SEQUENCE [LARGE SCALE GENOMIC DNA]</scope>
    <source>
        <tissue evidence="1">Nenye</tissue>
    </source>
</reference>
<evidence type="ECO:0000313" key="2">
    <source>
        <dbReference type="Proteomes" id="UP001630127"/>
    </source>
</evidence>
<comment type="caution">
    <text evidence="1">The sequence shown here is derived from an EMBL/GenBank/DDBJ whole genome shotgun (WGS) entry which is preliminary data.</text>
</comment>
<name>A0ABD2YTT7_9GENT</name>
<accession>A0ABD2YTT7</accession>
<protein>
    <submittedName>
        <fullName evidence="1">Uncharacterized protein</fullName>
    </submittedName>
</protein>
<proteinExistence type="predicted"/>
<dbReference type="Proteomes" id="UP001630127">
    <property type="component" value="Unassembled WGS sequence"/>
</dbReference>
<dbReference type="EMBL" id="JBJUIK010000012">
    <property type="protein sequence ID" value="KAL3508953.1"/>
    <property type="molecule type" value="Genomic_DNA"/>
</dbReference>
<gene>
    <name evidence="1" type="ORF">ACH5RR_028354</name>
</gene>
<evidence type="ECO:0000313" key="1">
    <source>
        <dbReference type="EMBL" id="KAL3508953.1"/>
    </source>
</evidence>